<feature type="region of interest" description="Disordered" evidence="2">
    <location>
        <begin position="150"/>
        <end position="170"/>
    </location>
</feature>
<reference evidence="3 4" key="1">
    <citation type="submission" date="2021-02" db="EMBL/GenBank/DDBJ databases">
        <title>Genome assembly of Pseudopithomyces chartarum.</title>
        <authorList>
            <person name="Jauregui R."/>
            <person name="Singh J."/>
            <person name="Voisey C."/>
        </authorList>
    </citation>
    <scope>NUCLEOTIDE SEQUENCE [LARGE SCALE GENOMIC DNA]</scope>
    <source>
        <strain evidence="3 4">AGR01</strain>
    </source>
</reference>
<evidence type="ECO:0000256" key="1">
    <source>
        <dbReference type="SAM" id="Coils"/>
    </source>
</evidence>
<feature type="compositionally biased region" description="Basic residues" evidence="2">
    <location>
        <begin position="155"/>
        <end position="169"/>
    </location>
</feature>
<gene>
    <name evidence="3" type="ORF">GRF29_1g2408335</name>
</gene>
<keyword evidence="1" id="KW-0175">Coiled coil</keyword>
<accession>A0AAN6M9T9</accession>
<dbReference type="Proteomes" id="UP001280581">
    <property type="component" value="Unassembled WGS sequence"/>
</dbReference>
<sequence length="514" mass="59175">MTDAGADIFDDRRYLQEALLLPDGHNEDDVDTQLAAAARETGIEDPDLFLLLDLSTAIANMSLTSLSVHSCGTHSMSDPIDTDTSPTVPMGHRYSSSQFTFMSLPNSPIVRPSSAKKSKRASAIFSIFRKEQRLVLWRLVRDPVSHHAHSACSSRSHHHHHPRHFKHQSPKLECGHSLSKHAIRVHVQEALEKKDGAAPMCCNRPLPRHVLGMVLTAAEVDLMTDTVIPSPDELSWRDSGYSENGMSSIELPNVTDTQMLMSEPSAMQASPTHVINEFEAARLESALQSDTFQDLLKEQRNQFQRVSVFEANQRQTLLTNYRHSLDRLATQLKTTRFEREQQHMQQIERLDDFQLRVEHDLHESHRAETQNVATALKYMEAYCAGPNPAHPEISYAVTDEDREKLERQRIFQRKLPAKHDSVINVLRAKQERDVKVKLQKQQSEMEQLEQDYADDTRAEQAMYESDSRRLDAIIQTRRSRVIRRWNLKFEIWRRRWEKQHGTTLLGKIPHEDWP</sequence>
<dbReference type="AlphaFoldDB" id="A0AAN6M9T9"/>
<organism evidence="3 4">
    <name type="scientific">Pseudopithomyces chartarum</name>
    <dbReference type="NCBI Taxonomy" id="1892770"/>
    <lineage>
        <taxon>Eukaryota</taxon>
        <taxon>Fungi</taxon>
        <taxon>Dikarya</taxon>
        <taxon>Ascomycota</taxon>
        <taxon>Pezizomycotina</taxon>
        <taxon>Dothideomycetes</taxon>
        <taxon>Pleosporomycetidae</taxon>
        <taxon>Pleosporales</taxon>
        <taxon>Massarineae</taxon>
        <taxon>Didymosphaeriaceae</taxon>
        <taxon>Pseudopithomyces</taxon>
    </lineage>
</organism>
<name>A0AAN6M9T9_9PLEO</name>
<dbReference type="EMBL" id="WVTA01000001">
    <property type="protein sequence ID" value="KAK3217246.1"/>
    <property type="molecule type" value="Genomic_DNA"/>
</dbReference>
<feature type="coiled-coil region" evidence="1">
    <location>
        <begin position="431"/>
        <end position="458"/>
    </location>
</feature>
<evidence type="ECO:0000313" key="3">
    <source>
        <dbReference type="EMBL" id="KAK3217246.1"/>
    </source>
</evidence>
<protein>
    <submittedName>
        <fullName evidence="3">Uncharacterized protein</fullName>
    </submittedName>
</protein>
<evidence type="ECO:0000313" key="4">
    <source>
        <dbReference type="Proteomes" id="UP001280581"/>
    </source>
</evidence>
<comment type="caution">
    <text evidence="3">The sequence shown here is derived from an EMBL/GenBank/DDBJ whole genome shotgun (WGS) entry which is preliminary data.</text>
</comment>
<evidence type="ECO:0000256" key="2">
    <source>
        <dbReference type="SAM" id="MobiDB-lite"/>
    </source>
</evidence>
<proteinExistence type="predicted"/>
<keyword evidence="4" id="KW-1185">Reference proteome</keyword>